<dbReference type="AlphaFoldDB" id="A0A5B7JPE6"/>
<protein>
    <submittedName>
        <fullName evidence="1">Uncharacterized protein</fullName>
    </submittedName>
</protein>
<dbReference type="EMBL" id="VSRR010106070">
    <property type="protein sequence ID" value="MPC96465.1"/>
    <property type="molecule type" value="Genomic_DNA"/>
</dbReference>
<name>A0A5B7JPE6_PORTR</name>
<accession>A0A5B7JPE6</accession>
<keyword evidence="2" id="KW-1185">Reference proteome</keyword>
<organism evidence="1 2">
    <name type="scientific">Portunus trituberculatus</name>
    <name type="common">Swimming crab</name>
    <name type="synonym">Neptunus trituberculatus</name>
    <dbReference type="NCBI Taxonomy" id="210409"/>
    <lineage>
        <taxon>Eukaryota</taxon>
        <taxon>Metazoa</taxon>
        <taxon>Ecdysozoa</taxon>
        <taxon>Arthropoda</taxon>
        <taxon>Crustacea</taxon>
        <taxon>Multicrustacea</taxon>
        <taxon>Malacostraca</taxon>
        <taxon>Eumalacostraca</taxon>
        <taxon>Eucarida</taxon>
        <taxon>Decapoda</taxon>
        <taxon>Pleocyemata</taxon>
        <taxon>Brachyura</taxon>
        <taxon>Eubrachyura</taxon>
        <taxon>Portunoidea</taxon>
        <taxon>Portunidae</taxon>
        <taxon>Portuninae</taxon>
        <taxon>Portunus</taxon>
    </lineage>
</organism>
<reference evidence="1 2" key="1">
    <citation type="submission" date="2019-05" db="EMBL/GenBank/DDBJ databases">
        <title>Another draft genome of Portunus trituberculatus and its Hox gene families provides insights of decapod evolution.</title>
        <authorList>
            <person name="Jeong J.-H."/>
            <person name="Song I."/>
            <person name="Kim S."/>
            <person name="Choi T."/>
            <person name="Kim D."/>
            <person name="Ryu S."/>
            <person name="Kim W."/>
        </authorList>
    </citation>
    <scope>NUCLEOTIDE SEQUENCE [LARGE SCALE GENOMIC DNA]</scope>
    <source>
        <tissue evidence="1">Muscle</tissue>
    </source>
</reference>
<proteinExistence type="predicted"/>
<gene>
    <name evidence="1" type="ORF">E2C01_091726</name>
</gene>
<sequence length="44" mass="5114">MSPSFPLLRSCFTVPRRQRLTLLISPSIKLKVKSGNARLEREMR</sequence>
<evidence type="ECO:0000313" key="2">
    <source>
        <dbReference type="Proteomes" id="UP000324222"/>
    </source>
</evidence>
<dbReference type="Proteomes" id="UP000324222">
    <property type="component" value="Unassembled WGS sequence"/>
</dbReference>
<comment type="caution">
    <text evidence="1">The sequence shown here is derived from an EMBL/GenBank/DDBJ whole genome shotgun (WGS) entry which is preliminary data.</text>
</comment>
<evidence type="ECO:0000313" key="1">
    <source>
        <dbReference type="EMBL" id="MPC96465.1"/>
    </source>
</evidence>